<dbReference type="SMART" id="SM00388">
    <property type="entry name" value="HisKA"/>
    <property type="match status" value="1"/>
</dbReference>
<dbReference type="InterPro" id="IPR004358">
    <property type="entry name" value="Sig_transdc_His_kin-like_C"/>
</dbReference>
<keyword evidence="11" id="KW-0472">Membrane</keyword>
<keyword evidence="15" id="KW-1185">Reference proteome</keyword>
<proteinExistence type="predicted"/>
<dbReference type="Gene3D" id="1.10.287.130">
    <property type="match status" value="1"/>
</dbReference>
<evidence type="ECO:0000256" key="11">
    <source>
        <dbReference type="SAM" id="Phobius"/>
    </source>
</evidence>
<dbReference type="PANTHER" id="PTHR44936:SF10">
    <property type="entry name" value="SENSOR PROTEIN RSTB"/>
    <property type="match status" value="1"/>
</dbReference>
<comment type="catalytic activity">
    <reaction evidence="1">
        <text>ATP + protein L-histidine = ADP + protein N-phospho-L-histidine.</text>
        <dbReference type="EC" id="2.7.13.3"/>
    </reaction>
</comment>
<dbReference type="InterPro" id="IPR036890">
    <property type="entry name" value="HATPase_C_sf"/>
</dbReference>
<dbReference type="PRINTS" id="PR00344">
    <property type="entry name" value="BCTRLSENSOR"/>
</dbReference>
<dbReference type="SUPFAM" id="SSF47384">
    <property type="entry name" value="Homodimeric domain of signal transducing histidine kinase"/>
    <property type="match status" value="1"/>
</dbReference>
<dbReference type="Gene3D" id="3.30.565.10">
    <property type="entry name" value="Histidine kinase-like ATPase, C-terminal domain"/>
    <property type="match status" value="1"/>
</dbReference>
<dbReference type="Pfam" id="PF00512">
    <property type="entry name" value="HisKA"/>
    <property type="match status" value="1"/>
</dbReference>
<dbReference type="GO" id="GO:0000155">
    <property type="term" value="F:phosphorelay sensor kinase activity"/>
    <property type="evidence" value="ECO:0007669"/>
    <property type="project" value="InterPro"/>
</dbReference>
<keyword evidence="11" id="KW-1133">Transmembrane helix</keyword>
<comment type="subcellular location">
    <subcellularLocation>
        <location evidence="2">Cell membrane</location>
        <topology evidence="2">Multi-pass membrane protein</topology>
    </subcellularLocation>
</comment>
<evidence type="ECO:0000313" key="15">
    <source>
        <dbReference type="Proteomes" id="UP000712157"/>
    </source>
</evidence>
<dbReference type="InterPro" id="IPR003594">
    <property type="entry name" value="HATPase_dom"/>
</dbReference>
<accession>A0A949N926</accession>
<evidence type="ECO:0000256" key="6">
    <source>
        <dbReference type="ARBA" id="ARBA00022679"/>
    </source>
</evidence>
<dbReference type="InterPro" id="IPR003660">
    <property type="entry name" value="HAMP_dom"/>
</dbReference>
<dbReference type="CDD" id="cd00082">
    <property type="entry name" value="HisKA"/>
    <property type="match status" value="1"/>
</dbReference>
<evidence type="ECO:0000256" key="8">
    <source>
        <dbReference type="ARBA" id="ARBA00022777"/>
    </source>
</evidence>
<keyword evidence="10" id="KW-0902">Two-component regulatory system</keyword>
<dbReference type="Pfam" id="PF00672">
    <property type="entry name" value="HAMP"/>
    <property type="match status" value="1"/>
</dbReference>
<dbReference type="InterPro" id="IPR003661">
    <property type="entry name" value="HisK_dim/P_dom"/>
</dbReference>
<protein>
    <recommendedName>
        <fullName evidence="3">histidine kinase</fullName>
        <ecNumber evidence="3">2.7.13.3</ecNumber>
    </recommendedName>
</protein>
<feature type="domain" description="Histidine kinase" evidence="12">
    <location>
        <begin position="149"/>
        <end position="361"/>
    </location>
</feature>
<dbReference type="Gene3D" id="6.10.340.10">
    <property type="match status" value="1"/>
</dbReference>
<dbReference type="InterPro" id="IPR036097">
    <property type="entry name" value="HisK_dim/P_sf"/>
</dbReference>
<keyword evidence="6" id="KW-0808">Transferase</keyword>
<dbReference type="PANTHER" id="PTHR44936">
    <property type="entry name" value="SENSOR PROTEIN CREC"/>
    <property type="match status" value="1"/>
</dbReference>
<evidence type="ECO:0000256" key="1">
    <source>
        <dbReference type="ARBA" id="ARBA00000085"/>
    </source>
</evidence>
<dbReference type="GO" id="GO:0005524">
    <property type="term" value="F:ATP binding"/>
    <property type="evidence" value="ECO:0007669"/>
    <property type="project" value="UniProtKB-KW"/>
</dbReference>
<evidence type="ECO:0000259" key="13">
    <source>
        <dbReference type="PROSITE" id="PS50885"/>
    </source>
</evidence>
<keyword evidence="4" id="KW-1003">Cell membrane</keyword>
<feature type="transmembrane region" description="Helical" evidence="11">
    <location>
        <begin position="17"/>
        <end position="40"/>
    </location>
</feature>
<feature type="transmembrane region" description="Helical" evidence="11">
    <location>
        <begin position="60"/>
        <end position="80"/>
    </location>
</feature>
<dbReference type="RefSeq" id="WP_238720162.1">
    <property type="nucleotide sequence ID" value="NZ_JAHQCW010000001.1"/>
</dbReference>
<dbReference type="PROSITE" id="PS50109">
    <property type="entry name" value="HIS_KIN"/>
    <property type="match status" value="1"/>
</dbReference>
<evidence type="ECO:0000256" key="9">
    <source>
        <dbReference type="ARBA" id="ARBA00022840"/>
    </source>
</evidence>
<dbReference type="CDD" id="cd06225">
    <property type="entry name" value="HAMP"/>
    <property type="match status" value="1"/>
</dbReference>
<dbReference type="PROSITE" id="PS50885">
    <property type="entry name" value="HAMP"/>
    <property type="match status" value="1"/>
</dbReference>
<keyword evidence="7" id="KW-0547">Nucleotide-binding</keyword>
<dbReference type="GO" id="GO:0005886">
    <property type="term" value="C:plasma membrane"/>
    <property type="evidence" value="ECO:0007669"/>
    <property type="project" value="UniProtKB-SubCell"/>
</dbReference>
<dbReference type="SUPFAM" id="SSF158472">
    <property type="entry name" value="HAMP domain-like"/>
    <property type="match status" value="1"/>
</dbReference>
<keyword evidence="9" id="KW-0067">ATP-binding</keyword>
<evidence type="ECO:0000256" key="3">
    <source>
        <dbReference type="ARBA" id="ARBA00012438"/>
    </source>
</evidence>
<evidence type="ECO:0000256" key="10">
    <source>
        <dbReference type="ARBA" id="ARBA00023012"/>
    </source>
</evidence>
<dbReference type="InterPro" id="IPR005467">
    <property type="entry name" value="His_kinase_dom"/>
</dbReference>
<dbReference type="InterPro" id="IPR050980">
    <property type="entry name" value="2C_sensor_his_kinase"/>
</dbReference>
<evidence type="ECO:0000256" key="4">
    <source>
        <dbReference type="ARBA" id="ARBA00022475"/>
    </source>
</evidence>
<keyword evidence="11" id="KW-0812">Transmembrane</keyword>
<name>A0A949N926_9FIRM</name>
<reference evidence="14" key="1">
    <citation type="submission" date="2021-06" db="EMBL/GenBank/DDBJ databases">
        <title>Description of novel taxa of the family Lachnospiraceae.</title>
        <authorList>
            <person name="Chaplin A.V."/>
            <person name="Sokolova S.R."/>
            <person name="Pikina A.P."/>
            <person name="Korzhanova M."/>
            <person name="Belova V."/>
            <person name="Korostin D."/>
            <person name="Efimov B.A."/>
        </authorList>
    </citation>
    <scope>NUCLEOTIDE SEQUENCE</scope>
    <source>
        <strain evidence="14">ASD5720</strain>
    </source>
</reference>
<evidence type="ECO:0000256" key="2">
    <source>
        <dbReference type="ARBA" id="ARBA00004651"/>
    </source>
</evidence>
<evidence type="ECO:0000259" key="12">
    <source>
        <dbReference type="PROSITE" id="PS50109"/>
    </source>
</evidence>
<comment type="caution">
    <text evidence="14">The sequence shown here is derived from an EMBL/GenBank/DDBJ whole genome shotgun (WGS) entry which is preliminary data.</text>
</comment>
<dbReference type="EMBL" id="JAHQCW010000001">
    <property type="protein sequence ID" value="MBU9734897.1"/>
    <property type="molecule type" value="Genomic_DNA"/>
</dbReference>
<sequence length="366" mass="41767">MVCKIKRFLLDQPLKRLMILTIVAGLLVSVFFFFTVHLTIRPYRDYKMTAEQKFYYDNVMYIVLFLLMLGGIIAAVTLFFRIKMNKPLRLLQLGTQKIEEDDLDFHLEYPAGDEFGSLIAGFEKMRKALEHSSISAWKMAEERRQVNAAFAHDLRTPLTVLKGQLDLLEVLLPTGDYDPEKVLDAVRKMSVHVEHMHQYVTMMNEIQRLENTPVQPVQNPLKPLLKDMEEYMKELALEYPMEFSIQGGFEKAAAVYDYEVILRAVENVLRNAFCCGYHQVTLRAESSREYLRFTVEDDGPGFMPKQLAEGPVPFAKGKSSTGCGMGLAICRTLCRNHGGDLEMYNRKQGGAGVALTFSVKSDLYIS</sequence>
<evidence type="ECO:0000313" key="14">
    <source>
        <dbReference type="EMBL" id="MBU9734897.1"/>
    </source>
</evidence>
<dbReference type="AlphaFoldDB" id="A0A949N926"/>
<organism evidence="14 15">
    <name type="scientific">Diplocloster agilis</name>
    <dbReference type="NCBI Taxonomy" id="2850323"/>
    <lineage>
        <taxon>Bacteria</taxon>
        <taxon>Bacillati</taxon>
        <taxon>Bacillota</taxon>
        <taxon>Clostridia</taxon>
        <taxon>Lachnospirales</taxon>
        <taxon>Lachnospiraceae</taxon>
        <taxon>Diplocloster</taxon>
    </lineage>
</organism>
<dbReference type="EC" id="2.7.13.3" evidence="3"/>
<dbReference type="SMART" id="SM00304">
    <property type="entry name" value="HAMP"/>
    <property type="match status" value="1"/>
</dbReference>
<dbReference type="SUPFAM" id="SSF55874">
    <property type="entry name" value="ATPase domain of HSP90 chaperone/DNA topoisomerase II/histidine kinase"/>
    <property type="match status" value="1"/>
</dbReference>
<dbReference type="Proteomes" id="UP000712157">
    <property type="component" value="Unassembled WGS sequence"/>
</dbReference>
<gene>
    <name evidence="14" type="ORF">KTH89_00015</name>
</gene>
<feature type="domain" description="HAMP" evidence="13">
    <location>
        <begin position="82"/>
        <end position="134"/>
    </location>
</feature>
<dbReference type="Pfam" id="PF02518">
    <property type="entry name" value="HATPase_c"/>
    <property type="match status" value="1"/>
</dbReference>
<dbReference type="SMART" id="SM00387">
    <property type="entry name" value="HATPase_c"/>
    <property type="match status" value="1"/>
</dbReference>
<evidence type="ECO:0000256" key="7">
    <source>
        <dbReference type="ARBA" id="ARBA00022741"/>
    </source>
</evidence>
<evidence type="ECO:0000256" key="5">
    <source>
        <dbReference type="ARBA" id="ARBA00022553"/>
    </source>
</evidence>
<keyword evidence="5" id="KW-0597">Phosphoprotein</keyword>
<keyword evidence="8 14" id="KW-0418">Kinase</keyword>